<keyword evidence="7 9" id="KW-1133">Transmembrane helix</keyword>
<evidence type="ECO:0000256" key="3">
    <source>
        <dbReference type="ARBA" id="ARBA00022475"/>
    </source>
</evidence>
<evidence type="ECO:0000256" key="9">
    <source>
        <dbReference type="SAM" id="Phobius"/>
    </source>
</evidence>
<keyword evidence="8 9" id="KW-0472">Membrane</keyword>
<evidence type="ECO:0000256" key="8">
    <source>
        <dbReference type="ARBA" id="ARBA00023136"/>
    </source>
</evidence>
<sequence length="299" mass="32040">MARVENKVPQEASSRKRWIRVASFGAAASIAMALLWAAGWPPGDWVARVAGFFEHGAAESLGQPTQGVSADSKVSSALPFQSADPFVGTDSSISDVPLPLYLVGVTPGRNANEGTARIGTSVDNPQTYAAGALLVNGSTLAEIHSDHVVLKRGDRAARLMLYDRGMSPKAPGKNDELLTIDYETGKTADSQPTREPLTEFLRPNPVFDGDILRGYEVYPGKNRGLFAQLGLQSGDVIVAIDGMAVTDAEQTLQMLRELDTGVVLTVTVERRQQQQMLTLDGGAVVASREQATDRKFKGE</sequence>
<dbReference type="InterPro" id="IPR024961">
    <property type="entry name" value="T2SS_GspC_N"/>
</dbReference>
<dbReference type="EMBL" id="JBHSDU010000001">
    <property type="protein sequence ID" value="MFC4307737.1"/>
    <property type="molecule type" value="Genomic_DNA"/>
</dbReference>
<evidence type="ECO:0000259" key="11">
    <source>
        <dbReference type="Pfam" id="PF17820"/>
    </source>
</evidence>
<dbReference type="Pfam" id="PF17820">
    <property type="entry name" value="PDZ_6"/>
    <property type="match status" value="1"/>
</dbReference>
<dbReference type="Gene3D" id="2.30.30.830">
    <property type="match status" value="1"/>
</dbReference>
<evidence type="ECO:0000256" key="2">
    <source>
        <dbReference type="ARBA" id="ARBA00022448"/>
    </source>
</evidence>
<keyword evidence="2" id="KW-0813">Transport</keyword>
<feature type="domain" description="PDZ" evidence="11">
    <location>
        <begin position="222"/>
        <end position="270"/>
    </location>
</feature>
<feature type="transmembrane region" description="Helical" evidence="9">
    <location>
        <begin position="21"/>
        <end position="40"/>
    </location>
</feature>
<keyword evidence="5 9" id="KW-0812">Transmembrane</keyword>
<evidence type="ECO:0000256" key="6">
    <source>
        <dbReference type="ARBA" id="ARBA00022927"/>
    </source>
</evidence>
<keyword evidence="13" id="KW-1185">Reference proteome</keyword>
<dbReference type="Proteomes" id="UP001595904">
    <property type="component" value="Unassembled WGS sequence"/>
</dbReference>
<organism evidence="12 13">
    <name type="scientific">Steroidobacter flavus</name>
    <dbReference type="NCBI Taxonomy" id="1842136"/>
    <lineage>
        <taxon>Bacteria</taxon>
        <taxon>Pseudomonadati</taxon>
        <taxon>Pseudomonadota</taxon>
        <taxon>Gammaproteobacteria</taxon>
        <taxon>Steroidobacterales</taxon>
        <taxon>Steroidobacteraceae</taxon>
        <taxon>Steroidobacter</taxon>
    </lineage>
</organism>
<evidence type="ECO:0000313" key="12">
    <source>
        <dbReference type="EMBL" id="MFC4307737.1"/>
    </source>
</evidence>
<evidence type="ECO:0000313" key="13">
    <source>
        <dbReference type="Proteomes" id="UP001595904"/>
    </source>
</evidence>
<dbReference type="InterPro" id="IPR041489">
    <property type="entry name" value="PDZ_6"/>
</dbReference>
<evidence type="ECO:0000256" key="7">
    <source>
        <dbReference type="ARBA" id="ARBA00022989"/>
    </source>
</evidence>
<keyword evidence="3" id="KW-1003">Cell membrane</keyword>
<comment type="subcellular location">
    <subcellularLocation>
        <location evidence="1">Cell inner membrane</location>
    </subcellularLocation>
</comment>
<keyword evidence="4" id="KW-0997">Cell inner membrane</keyword>
<keyword evidence="6" id="KW-0653">Protein transport</keyword>
<proteinExistence type="predicted"/>
<dbReference type="InterPro" id="IPR036034">
    <property type="entry name" value="PDZ_sf"/>
</dbReference>
<accession>A0ABV8SLH1</accession>
<gene>
    <name evidence="12" type="ORF">ACFPN2_01470</name>
</gene>
<evidence type="ECO:0000256" key="1">
    <source>
        <dbReference type="ARBA" id="ARBA00004533"/>
    </source>
</evidence>
<reference evidence="13" key="1">
    <citation type="journal article" date="2019" name="Int. J. Syst. Evol. Microbiol.">
        <title>The Global Catalogue of Microorganisms (GCM) 10K type strain sequencing project: providing services to taxonomists for standard genome sequencing and annotation.</title>
        <authorList>
            <consortium name="The Broad Institute Genomics Platform"/>
            <consortium name="The Broad Institute Genome Sequencing Center for Infectious Disease"/>
            <person name="Wu L."/>
            <person name="Ma J."/>
        </authorList>
    </citation>
    <scope>NUCLEOTIDE SEQUENCE [LARGE SCALE GENOMIC DNA]</scope>
    <source>
        <strain evidence="13">CGMCC 1.10759</strain>
    </source>
</reference>
<comment type="caution">
    <text evidence="12">The sequence shown here is derived from an EMBL/GenBank/DDBJ whole genome shotgun (WGS) entry which is preliminary data.</text>
</comment>
<evidence type="ECO:0000256" key="4">
    <source>
        <dbReference type="ARBA" id="ARBA00022519"/>
    </source>
</evidence>
<name>A0ABV8SLH1_9GAMM</name>
<feature type="domain" description="Type II secretion system protein GspC N-terminal" evidence="10">
    <location>
        <begin position="93"/>
        <end position="161"/>
    </location>
</feature>
<evidence type="ECO:0000256" key="5">
    <source>
        <dbReference type="ARBA" id="ARBA00022692"/>
    </source>
</evidence>
<dbReference type="Pfam" id="PF11356">
    <property type="entry name" value="T2SSC"/>
    <property type="match status" value="1"/>
</dbReference>
<protein>
    <submittedName>
        <fullName evidence="12">PDZ domain-containing protein</fullName>
    </submittedName>
</protein>
<evidence type="ECO:0000259" key="10">
    <source>
        <dbReference type="Pfam" id="PF11356"/>
    </source>
</evidence>
<dbReference type="Gene3D" id="2.30.42.10">
    <property type="match status" value="1"/>
</dbReference>
<dbReference type="RefSeq" id="WP_380594250.1">
    <property type="nucleotide sequence ID" value="NZ_JBHSDU010000001.1"/>
</dbReference>
<dbReference type="SUPFAM" id="SSF50156">
    <property type="entry name" value="PDZ domain-like"/>
    <property type="match status" value="1"/>
</dbReference>